<dbReference type="EMBL" id="PGTM01000257">
    <property type="protein sequence ID" value="PJF34855.1"/>
    <property type="molecule type" value="Genomic_DNA"/>
</dbReference>
<keyword evidence="1 3" id="KW-0413">Isomerase</keyword>
<dbReference type="SUPFAM" id="SSF51658">
    <property type="entry name" value="Xylose isomerase-like"/>
    <property type="match status" value="1"/>
</dbReference>
<dbReference type="InterPro" id="IPR036237">
    <property type="entry name" value="Xyl_isomerase-like_sf"/>
</dbReference>
<proteinExistence type="predicted"/>
<evidence type="ECO:0000256" key="1">
    <source>
        <dbReference type="ARBA" id="ARBA00023235"/>
    </source>
</evidence>
<reference evidence="3 4" key="1">
    <citation type="submission" date="2017-11" db="EMBL/GenBank/DDBJ databases">
        <title>Evolution of Phototrophy in the Chloroflexi Phylum Driven by Horizontal Gene Transfer.</title>
        <authorList>
            <person name="Ward L.M."/>
            <person name="Hemp J."/>
            <person name="Shih P.M."/>
            <person name="Mcglynn S.E."/>
            <person name="Fischer W."/>
        </authorList>
    </citation>
    <scope>NUCLEOTIDE SEQUENCE [LARGE SCALE GENOMIC DNA]</scope>
    <source>
        <strain evidence="3">JP3_13</strain>
    </source>
</reference>
<dbReference type="InterPro" id="IPR013022">
    <property type="entry name" value="Xyl_isomerase-like_TIM-brl"/>
</dbReference>
<gene>
    <name evidence="3" type="ORF">CUN49_13540</name>
</gene>
<dbReference type="GO" id="GO:0016853">
    <property type="term" value="F:isomerase activity"/>
    <property type="evidence" value="ECO:0007669"/>
    <property type="project" value="UniProtKB-KW"/>
</dbReference>
<evidence type="ECO:0000313" key="4">
    <source>
        <dbReference type="Proteomes" id="UP000229681"/>
    </source>
</evidence>
<dbReference type="PANTHER" id="PTHR43489:SF7">
    <property type="entry name" value="3-DEHYDRO-D-GULOSIDE 4-EPIMERASE-RELATED"/>
    <property type="match status" value="1"/>
</dbReference>
<organism evidence="3 4">
    <name type="scientific">Candidatus Thermofonsia Clade 1 bacterium</name>
    <dbReference type="NCBI Taxonomy" id="2364210"/>
    <lineage>
        <taxon>Bacteria</taxon>
        <taxon>Bacillati</taxon>
        <taxon>Chloroflexota</taxon>
        <taxon>Candidatus Thermofontia</taxon>
        <taxon>Candidatus Thermofonsia Clade 1</taxon>
    </lineage>
</organism>
<comment type="caution">
    <text evidence="3">The sequence shown here is derived from an EMBL/GenBank/DDBJ whole genome shotgun (WGS) entry which is preliminary data.</text>
</comment>
<protein>
    <submittedName>
        <fullName evidence="3">Sugar phosphate isomerase/epimerase</fullName>
    </submittedName>
</protein>
<sequence>MPTFGAHAFVWIGDWTTESGNYAIAQAGALGFDFIEIPLLAPQRFDAASHRQALAQAGIQATCSLVLPKGAHMPRYPERARQFLYEALEKVEAVGSQYLGGCIAYELGYLTGQPPTPEERQVVVEVLRDVAAEARRRGIQLALEACNRYETYLYNTLADVRETVLAVGAPNLKLHADTYHMNIEEEGFAQPLIACADVLDYIHMSESHRGLVGSGNVNWAQVWQALAAIRFNGKLVLESFAAINPDLQAATCLWRPPNQPPEVLAREGLRFLREGAAQAQLP</sequence>
<name>A0A2M8PBE7_9CHLR</name>
<evidence type="ECO:0000313" key="3">
    <source>
        <dbReference type="EMBL" id="PJF34855.1"/>
    </source>
</evidence>
<dbReference type="InterPro" id="IPR050417">
    <property type="entry name" value="Sugar_Epim/Isomerase"/>
</dbReference>
<dbReference type="PANTHER" id="PTHR43489">
    <property type="entry name" value="ISOMERASE"/>
    <property type="match status" value="1"/>
</dbReference>
<dbReference type="Pfam" id="PF01261">
    <property type="entry name" value="AP_endonuc_2"/>
    <property type="match status" value="1"/>
</dbReference>
<feature type="domain" description="Xylose isomerase-like TIM barrel" evidence="2">
    <location>
        <begin position="25"/>
        <end position="274"/>
    </location>
</feature>
<evidence type="ECO:0000259" key="2">
    <source>
        <dbReference type="Pfam" id="PF01261"/>
    </source>
</evidence>
<accession>A0A2M8PBE7</accession>
<dbReference type="Proteomes" id="UP000229681">
    <property type="component" value="Unassembled WGS sequence"/>
</dbReference>
<dbReference type="AlphaFoldDB" id="A0A2M8PBE7"/>
<dbReference type="Gene3D" id="3.20.20.150">
    <property type="entry name" value="Divalent-metal-dependent TIM barrel enzymes"/>
    <property type="match status" value="1"/>
</dbReference>